<accession>A0A9P4KHA8</accession>
<dbReference type="Pfam" id="PF20233">
    <property type="entry name" value="DUF6590"/>
    <property type="match status" value="1"/>
</dbReference>
<dbReference type="OrthoDB" id="3559580at2759"/>
<feature type="region of interest" description="Disordered" evidence="1">
    <location>
        <begin position="654"/>
        <end position="724"/>
    </location>
</feature>
<evidence type="ECO:0000313" key="4">
    <source>
        <dbReference type="Proteomes" id="UP000800093"/>
    </source>
</evidence>
<reference evidence="4" key="1">
    <citation type="journal article" date="2020" name="Stud. Mycol.">
        <title>101 Dothideomycetes genomes: A test case for predicting lifestyles and emergence of pathogens.</title>
        <authorList>
            <person name="Haridas S."/>
            <person name="Albert R."/>
            <person name="Binder M."/>
            <person name="Bloem J."/>
            <person name="LaButti K."/>
            <person name="Salamov A."/>
            <person name="Andreopoulos B."/>
            <person name="Baker S."/>
            <person name="Barry K."/>
            <person name="Bills G."/>
            <person name="Bluhm B."/>
            <person name="Cannon C."/>
            <person name="Castanera R."/>
            <person name="Culley D."/>
            <person name="Daum C."/>
            <person name="Ezra D."/>
            <person name="Gonzalez J."/>
            <person name="Henrissat B."/>
            <person name="Kuo A."/>
            <person name="Liang C."/>
            <person name="Lipzen A."/>
            <person name="Lutzoni F."/>
            <person name="Magnuson J."/>
            <person name="Mondo S."/>
            <person name="Nolan M."/>
            <person name="Ohm R."/>
            <person name="Pangilinan J."/>
            <person name="Park H.-J."/>
            <person name="Ramirez L."/>
            <person name="Alfaro M."/>
            <person name="Sun H."/>
            <person name="Tritt A."/>
            <person name="Yoshinaga Y."/>
            <person name="Zwiers L.-H."/>
            <person name="Turgeon B."/>
            <person name="Goodwin S."/>
            <person name="Spatafora J."/>
            <person name="Crous P."/>
            <person name="Grigoriev I."/>
        </authorList>
    </citation>
    <scope>NUCLEOTIDE SEQUENCE [LARGE SCALE GENOMIC DNA]</scope>
    <source>
        <strain evidence="4">CBS 304.66</strain>
    </source>
</reference>
<evidence type="ECO:0000259" key="2">
    <source>
        <dbReference type="Pfam" id="PF20233"/>
    </source>
</evidence>
<dbReference type="AlphaFoldDB" id="A0A9P4KHA8"/>
<evidence type="ECO:0000313" key="3">
    <source>
        <dbReference type="EMBL" id="KAF2267708.1"/>
    </source>
</evidence>
<feature type="compositionally biased region" description="Polar residues" evidence="1">
    <location>
        <begin position="61"/>
        <end position="80"/>
    </location>
</feature>
<dbReference type="EMBL" id="ML986589">
    <property type="protein sequence ID" value="KAF2267708.1"/>
    <property type="molecule type" value="Genomic_DNA"/>
</dbReference>
<dbReference type="Proteomes" id="UP000800093">
    <property type="component" value="Unassembled WGS sequence"/>
</dbReference>
<feature type="compositionally biased region" description="Basic and acidic residues" evidence="1">
    <location>
        <begin position="36"/>
        <end position="60"/>
    </location>
</feature>
<dbReference type="PANTHER" id="PTHR35391">
    <property type="entry name" value="C2H2-TYPE DOMAIN-CONTAINING PROTEIN-RELATED"/>
    <property type="match status" value="1"/>
</dbReference>
<sequence length="724" mass="80982">MGFTGWQWDDIQQEYYYFDPDQNSCVYKNRTIVPPELEKDTKESDYKEAGAQHYEPHESTPKNLNSSPISGKQSEWNGDRSLTNEFSKISIRSENRPVVNAHPEKGHIREDSGASIITGSVDASRHESTTQEHNQSIHASYATAPMISQSMLRPSVPAFTYSKHAAIGGQQNNSGHLPLGAYPSQQVYSGFRRDQTQDAHQGLAPYDQEWAPYGQGWAPYGQQGGYQQAPLQQPQYQNQPSGFTAYDNPRANIYSPNQGVEATPSLNMRNCSDDEVLEQVGRNLVMQPTLHPELQKLGINVPPHRVLRGTPTERERLDDNFKILKPGYKYFKPGLVFRVLWPELAGDINDQNMTLVTTSRFENEKIFAKIRWFVVVREGNDCCTCLSIQTYSRRGVPENKVKDHHAIMYTGNKPPAPLEGEQPRGAWELPMGPPIRIIGKKPWDKMLPSSRVNFLKIYTIEHNVKVHEFGNVASDDHWKFISQFHSHWSISADSPLHPATRPTAPRISAATMMPQQSYQPSHPAHLDRGSVGWPQSGNQDLTSDWASTHQMPDIAEDSVAGYDNRDNNTLQESSNLTYGGIGASFGQHPTQNITTQLHSAQPNTALQYVFQQYTLDQYPQSLPQGPLLLNSIEQAQTSATGGLSVSTVVQYTTEGNDHEENLGITIEPEDPCEDEVASAMDVEDYPPPSIPGPPTATRPSDGSSHQRKKSSGELHRPSGHRRKK</sequence>
<name>A0A9P4KHA8_9PLEO</name>
<proteinExistence type="predicted"/>
<feature type="compositionally biased region" description="Acidic residues" evidence="1">
    <location>
        <begin position="667"/>
        <end position="684"/>
    </location>
</feature>
<feature type="region of interest" description="Disordered" evidence="1">
    <location>
        <begin position="517"/>
        <end position="539"/>
    </location>
</feature>
<dbReference type="InterPro" id="IPR046497">
    <property type="entry name" value="DUF6590"/>
</dbReference>
<keyword evidence="4" id="KW-1185">Reference proteome</keyword>
<protein>
    <recommendedName>
        <fullName evidence="2">DUF6590 domain-containing protein</fullName>
    </recommendedName>
</protein>
<feature type="domain" description="DUF6590" evidence="2">
    <location>
        <begin position="329"/>
        <end position="481"/>
    </location>
</feature>
<feature type="compositionally biased region" description="Pro residues" evidence="1">
    <location>
        <begin position="685"/>
        <end position="696"/>
    </location>
</feature>
<feature type="region of interest" description="Disordered" evidence="1">
    <location>
        <begin position="36"/>
        <end position="80"/>
    </location>
</feature>
<gene>
    <name evidence="3" type="ORF">CC78DRAFT_576699</name>
</gene>
<organism evidence="3 4">
    <name type="scientific">Lojkania enalia</name>
    <dbReference type="NCBI Taxonomy" id="147567"/>
    <lineage>
        <taxon>Eukaryota</taxon>
        <taxon>Fungi</taxon>
        <taxon>Dikarya</taxon>
        <taxon>Ascomycota</taxon>
        <taxon>Pezizomycotina</taxon>
        <taxon>Dothideomycetes</taxon>
        <taxon>Pleosporomycetidae</taxon>
        <taxon>Pleosporales</taxon>
        <taxon>Pleosporales incertae sedis</taxon>
        <taxon>Lojkania</taxon>
    </lineage>
</organism>
<dbReference type="PANTHER" id="PTHR35391:SF5">
    <property type="entry name" value="DUF6590 DOMAIN-CONTAINING PROTEIN"/>
    <property type="match status" value="1"/>
</dbReference>
<evidence type="ECO:0000256" key="1">
    <source>
        <dbReference type="SAM" id="MobiDB-lite"/>
    </source>
</evidence>
<comment type="caution">
    <text evidence="3">The sequence shown here is derived from an EMBL/GenBank/DDBJ whole genome shotgun (WGS) entry which is preliminary data.</text>
</comment>